<keyword evidence="1" id="KW-0732">Signal</keyword>
<dbReference type="PROSITE" id="PS51257">
    <property type="entry name" value="PROKAR_LIPOPROTEIN"/>
    <property type="match status" value="1"/>
</dbReference>
<proteinExistence type="predicted"/>
<dbReference type="Proteomes" id="UP001477672">
    <property type="component" value="Unassembled WGS sequence"/>
</dbReference>
<evidence type="ECO:0000256" key="1">
    <source>
        <dbReference type="SAM" id="SignalP"/>
    </source>
</evidence>
<accession>A0ABV1GDV8</accession>
<protein>
    <recommendedName>
        <fullName evidence="4">Lipoprotein</fullName>
    </recommendedName>
</protein>
<evidence type="ECO:0008006" key="4">
    <source>
        <dbReference type="Google" id="ProtNLM"/>
    </source>
</evidence>
<evidence type="ECO:0000313" key="3">
    <source>
        <dbReference type="Proteomes" id="UP001477672"/>
    </source>
</evidence>
<feature type="signal peptide" evidence="1">
    <location>
        <begin position="1"/>
        <end position="22"/>
    </location>
</feature>
<evidence type="ECO:0000313" key="2">
    <source>
        <dbReference type="EMBL" id="MEQ2520041.1"/>
    </source>
</evidence>
<organism evidence="2 3">
    <name type="scientific">Ruthenibacterium intestinale</name>
    <dbReference type="NCBI Taxonomy" id="3133163"/>
    <lineage>
        <taxon>Bacteria</taxon>
        <taxon>Bacillati</taxon>
        <taxon>Bacillota</taxon>
        <taxon>Clostridia</taxon>
        <taxon>Eubacteriales</taxon>
        <taxon>Oscillospiraceae</taxon>
        <taxon>Ruthenibacterium</taxon>
    </lineage>
</organism>
<reference evidence="2 3" key="1">
    <citation type="submission" date="2024-03" db="EMBL/GenBank/DDBJ databases">
        <title>Human intestinal bacterial collection.</title>
        <authorList>
            <person name="Pauvert C."/>
            <person name="Hitch T.C.A."/>
            <person name="Clavel T."/>
        </authorList>
    </citation>
    <scope>NUCLEOTIDE SEQUENCE [LARGE SCALE GENOMIC DNA]</scope>
    <source>
        <strain evidence="2 3">CLA-JM-H11</strain>
    </source>
</reference>
<keyword evidence="3" id="KW-1185">Reference proteome</keyword>
<dbReference type="RefSeq" id="WP_349215479.1">
    <property type="nucleotide sequence ID" value="NZ_JBBMFA010000080.1"/>
</dbReference>
<gene>
    <name evidence="2" type="ORF">WMO24_06325</name>
</gene>
<sequence length="162" mass="17149">MKTKVAALFVLLVLVLAGCGKAEPEQLRVYSFSGENEQFSISNGVIVLSSEETVFYGGILTPKELFPAEVTSCSATFCWGSGGEEQVLLSHSVVDQTGACVNVAGDLGKISGPDAVWKTEFDPLAEPLYFKLVATDKSGEEFVYQLPLSVTEITSQGASSAA</sequence>
<comment type="caution">
    <text evidence="2">The sequence shown here is derived from an EMBL/GenBank/DDBJ whole genome shotgun (WGS) entry which is preliminary data.</text>
</comment>
<dbReference type="EMBL" id="JBBMFA010000080">
    <property type="protein sequence ID" value="MEQ2520041.1"/>
    <property type="molecule type" value="Genomic_DNA"/>
</dbReference>
<feature type="chain" id="PRO_5046317838" description="Lipoprotein" evidence="1">
    <location>
        <begin position="23"/>
        <end position="162"/>
    </location>
</feature>
<name>A0ABV1GDV8_9FIRM</name>